<dbReference type="PANTHER" id="PTHR43394:SF1">
    <property type="entry name" value="ATP-BINDING CASSETTE SUB-FAMILY B MEMBER 10, MITOCHONDRIAL"/>
    <property type="match status" value="1"/>
</dbReference>
<keyword evidence="7 8" id="KW-0472">Membrane</keyword>
<protein>
    <submittedName>
        <fullName evidence="11">ABC transporter ATP-binding protein</fullName>
    </submittedName>
</protein>
<organism evidence="11 12">
    <name type="scientific">Candidatus Scatoplasma merdavium</name>
    <dbReference type="NCBI Taxonomy" id="2840932"/>
    <lineage>
        <taxon>Bacteria</taxon>
        <taxon>Bacillati</taxon>
        <taxon>Bacillota</taxon>
        <taxon>Bacilli</taxon>
        <taxon>Bacillales</taxon>
        <taxon>Candidatus Scatoplasma</taxon>
    </lineage>
</organism>
<dbReference type="Gene3D" id="1.20.1560.10">
    <property type="entry name" value="ABC transporter type 1, transmembrane domain"/>
    <property type="match status" value="1"/>
</dbReference>
<dbReference type="InterPro" id="IPR017871">
    <property type="entry name" value="ABC_transporter-like_CS"/>
</dbReference>
<dbReference type="GO" id="GO:0015421">
    <property type="term" value="F:ABC-type oligopeptide transporter activity"/>
    <property type="evidence" value="ECO:0007669"/>
    <property type="project" value="TreeGrafter"/>
</dbReference>
<gene>
    <name evidence="11" type="ORF">IAC78_04605</name>
</gene>
<evidence type="ECO:0000256" key="3">
    <source>
        <dbReference type="ARBA" id="ARBA00022692"/>
    </source>
</evidence>
<dbReference type="Gene3D" id="3.40.50.300">
    <property type="entry name" value="P-loop containing nucleotide triphosphate hydrolases"/>
    <property type="match status" value="1"/>
</dbReference>
<dbReference type="SUPFAM" id="SSF52540">
    <property type="entry name" value="P-loop containing nucleoside triphosphate hydrolases"/>
    <property type="match status" value="1"/>
</dbReference>
<reference evidence="11" key="2">
    <citation type="journal article" date="2021" name="PeerJ">
        <title>Extensive microbial diversity within the chicken gut microbiome revealed by metagenomics and culture.</title>
        <authorList>
            <person name="Gilroy R."/>
            <person name="Ravi A."/>
            <person name="Getino M."/>
            <person name="Pursley I."/>
            <person name="Horton D.L."/>
            <person name="Alikhan N.F."/>
            <person name="Baker D."/>
            <person name="Gharbi K."/>
            <person name="Hall N."/>
            <person name="Watson M."/>
            <person name="Adriaenssens E.M."/>
            <person name="Foster-Nyarko E."/>
            <person name="Jarju S."/>
            <person name="Secka A."/>
            <person name="Antonio M."/>
            <person name="Oren A."/>
            <person name="Chaudhuri R.R."/>
            <person name="La Ragione R."/>
            <person name="Hildebrand F."/>
            <person name="Pallen M.J."/>
        </authorList>
    </citation>
    <scope>NUCLEOTIDE SEQUENCE</scope>
    <source>
        <strain evidence="11">1748</strain>
    </source>
</reference>
<dbReference type="PROSITE" id="PS00211">
    <property type="entry name" value="ABC_TRANSPORTER_1"/>
    <property type="match status" value="1"/>
</dbReference>
<dbReference type="InterPro" id="IPR036640">
    <property type="entry name" value="ABC1_TM_sf"/>
</dbReference>
<evidence type="ECO:0000259" key="9">
    <source>
        <dbReference type="PROSITE" id="PS50893"/>
    </source>
</evidence>
<evidence type="ECO:0000256" key="8">
    <source>
        <dbReference type="SAM" id="Phobius"/>
    </source>
</evidence>
<dbReference type="Proteomes" id="UP000823629">
    <property type="component" value="Unassembled WGS sequence"/>
</dbReference>
<dbReference type="SUPFAM" id="SSF90123">
    <property type="entry name" value="ABC transporter transmembrane region"/>
    <property type="match status" value="1"/>
</dbReference>
<name>A0A9D9GRP3_9BACL</name>
<evidence type="ECO:0000256" key="4">
    <source>
        <dbReference type="ARBA" id="ARBA00022741"/>
    </source>
</evidence>
<comment type="caution">
    <text evidence="11">The sequence shown here is derived from an EMBL/GenBank/DDBJ whole genome shotgun (WGS) entry which is preliminary data.</text>
</comment>
<feature type="domain" description="ABC transporter" evidence="9">
    <location>
        <begin position="364"/>
        <end position="598"/>
    </location>
</feature>
<dbReference type="InterPro" id="IPR003439">
    <property type="entry name" value="ABC_transporter-like_ATP-bd"/>
</dbReference>
<accession>A0A9D9GRP3</accession>
<dbReference type="InterPro" id="IPR011527">
    <property type="entry name" value="ABC1_TM_dom"/>
</dbReference>
<evidence type="ECO:0000256" key="2">
    <source>
        <dbReference type="ARBA" id="ARBA00022448"/>
    </source>
</evidence>
<evidence type="ECO:0000259" key="10">
    <source>
        <dbReference type="PROSITE" id="PS50929"/>
    </source>
</evidence>
<feature type="transmembrane region" description="Helical" evidence="8">
    <location>
        <begin position="172"/>
        <end position="189"/>
    </location>
</feature>
<dbReference type="SMART" id="SM00382">
    <property type="entry name" value="AAA"/>
    <property type="match status" value="1"/>
</dbReference>
<dbReference type="InterPro" id="IPR003593">
    <property type="entry name" value="AAA+_ATPase"/>
</dbReference>
<keyword evidence="6 8" id="KW-1133">Transmembrane helix</keyword>
<keyword evidence="4" id="KW-0547">Nucleotide-binding</keyword>
<dbReference type="FunFam" id="3.40.50.300:FF:000287">
    <property type="entry name" value="Multidrug ABC transporter ATP-binding protein"/>
    <property type="match status" value="1"/>
</dbReference>
<dbReference type="Pfam" id="PF00005">
    <property type="entry name" value="ABC_tran"/>
    <property type="match status" value="1"/>
</dbReference>
<feature type="transmembrane region" description="Helical" evidence="8">
    <location>
        <begin position="145"/>
        <end position="166"/>
    </location>
</feature>
<dbReference type="GO" id="GO:0016887">
    <property type="term" value="F:ATP hydrolysis activity"/>
    <property type="evidence" value="ECO:0007669"/>
    <property type="project" value="InterPro"/>
</dbReference>
<evidence type="ECO:0000256" key="7">
    <source>
        <dbReference type="ARBA" id="ARBA00023136"/>
    </source>
</evidence>
<dbReference type="PROSITE" id="PS50929">
    <property type="entry name" value="ABC_TM1F"/>
    <property type="match status" value="1"/>
</dbReference>
<proteinExistence type="predicted"/>
<dbReference type="InterPro" id="IPR027417">
    <property type="entry name" value="P-loop_NTPase"/>
</dbReference>
<dbReference type="PROSITE" id="PS50893">
    <property type="entry name" value="ABC_TRANSPORTER_2"/>
    <property type="match status" value="1"/>
</dbReference>
<evidence type="ECO:0000256" key="6">
    <source>
        <dbReference type="ARBA" id="ARBA00022989"/>
    </source>
</evidence>
<dbReference type="GO" id="GO:0005524">
    <property type="term" value="F:ATP binding"/>
    <property type="evidence" value="ECO:0007669"/>
    <property type="project" value="UniProtKB-KW"/>
</dbReference>
<keyword evidence="5 11" id="KW-0067">ATP-binding</keyword>
<dbReference type="EMBL" id="JADING010000134">
    <property type="protein sequence ID" value="MBO8414728.1"/>
    <property type="molecule type" value="Genomic_DNA"/>
</dbReference>
<evidence type="ECO:0000313" key="11">
    <source>
        <dbReference type="EMBL" id="MBO8414728.1"/>
    </source>
</evidence>
<dbReference type="PANTHER" id="PTHR43394">
    <property type="entry name" value="ATP-DEPENDENT PERMEASE MDL1, MITOCHONDRIAL"/>
    <property type="match status" value="1"/>
</dbReference>
<comment type="subcellular location">
    <subcellularLocation>
        <location evidence="1">Cell membrane</location>
        <topology evidence="1">Multi-pass membrane protein</topology>
    </subcellularLocation>
</comment>
<feature type="domain" description="ABC transmembrane type-1" evidence="10">
    <location>
        <begin position="32"/>
        <end position="313"/>
    </location>
</feature>
<evidence type="ECO:0000313" key="12">
    <source>
        <dbReference type="Proteomes" id="UP000823629"/>
    </source>
</evidence>
<dbReference type="AlphaFoldDB" id="A0A9D9GRP3"/>
<sequence>MARVMSYKRPKNLKKAFRELLSYLGHHKWMLLLVFILVFISSMANIIGTFAIRFVVSAALSKDLSQLALTVGSVAVLYFFGIVSSLSYTQIMVYLSQRVVYEMRRDLFNRVEDLPVSFFDNTAFGDIMSCFTNDVETVSEALNNAFAAIIENFITLIGTIVCIFVLSWQLSLTVMAFYILMFTYLFFASKRSKHYFKLQQENLGKLSGFAEETIRGMKVVKVFNHEEDSLKVFDDASDALCETSYKALSYANSLVPMVMALSYFNYALVAILGGLWTLNGLMLSENLASYLVFVRQTSMPINRFTQQANIILNSLASSERIFSLINSPIEADQGEVKLTYKIENGKKVYYWDNKGELIPLKGDVRFENVVFSYVEGHTILKNISLYAKPGQKIAFVGSTGAGKTTITNLINRFYDIDSGKITYDGIDIKDISKASLRSSLGMVLQDTHLFTGTIEENIRFGNLDASFEDVVNASKLANADSFIKRLPNGYQTVLSSDGANLSQGQRQLIAIARAAIMNPQVLILDEATASVDTYTEKLIEKGMDKLMENRTVFVIAHRLSTVRNANAIIVLENGNIIERGDHEALIEQKGRYYKLYTGKSELS</sequence>
<dbReference type="Pfam" id="PF00664">
    <property type="entry name" value="ABC_membrane"/>
    <property type="match status" value="1"/>
</dbReference>
<dbReference type="GO" id="GO:0005886">
    <property type="term" value="C:plasma membrane"/>
    <property type="evidence" value="ECO:0007669"/>
    <property type="project" value="UniProtKB-SubCell"/>
</dbReference>
<evidence type="ECO:0000256" key="5">
    <source>
        <dbReference type="ARBA" id="ARBA00022840"/>
    </source>
</evidence>
<feature type="transmembrane region" description="Helical" evidence="8">
    <location>
        <begin position="254"/>
        <end position="276"/>
    </location>
</feature>
<reference evidence="11" key="1">
    <citation type="submission" date="2020-10" db="EMBL/GenBank/DDBJ databases">
        <authorList>
            <person name="Gilroy R."/>
        </authorList>
    </citation>
    <scope>NUCLEOTIDE SEQUENCE</scope>
    <source>
        <strain evidence="11">1748</strain>
    </source>
</reference>
<dbReference type="CDD" id="cd18547">
    <property type="entry name" value="ABC_6TM_Tm288_like"/>
    <property type="match status" value="1"/>
</dbReference>
<evidence type="ECO:0000256" key="1">
    <source>
        <dbReference type="ARBA" id="ARBA00004651"/>
    </source>
</evidence>
<keyword evidence="3 8" id="KW-0812">Transmembrane</keyword>
<feature type="transmembrane region" description="Helical" evidence="8">
    <location>
        <begin position="74"/>
        <end position="95"/>
    </location>
</feature>
<dbReference type="CDD" id="cd03254">
    <property type="entry name" value="ABCC_Glucan_exporter_like"/>
    <property type="match status" value="1"/>
</dbReference>
<keyword evidence="2" id="KW-0813">Transport</keyword>
<dbReference type="InterPro" id="IPR039421">
    <property type="entry name" value="Type_1_exporter"/>
</dbReference>